<sequence length="503" mass="57364">MIERFQDKESSQIFLAPEGRTVPELYVQRLPALTIFVDIRSQLGATANWKYLLKISSFIGVKAEWRAHHWHMVLFLGNKNTVSLVSVQGIMLPPTHLKMELSLVPETIPPRVQVQCPLEVINLRSSRDVAVLDFSYKFGNDMVNVKLHLPAVLNKFLQLISIAAKEFFPQWRSLPGPPLKLQEVVRGVRSLPLIKMANLFSGFHLTVCPKLDPNPNNLVVCTTFYSGSTRAMLCPVLYKLVRMSSNEAVPSKEKSLKRGAEDAIEAQEEKRLKLRRRMDWKTCCQCLTILNILSSHENGWIFKQPVDPVSLKIPDYLTMKSRPMDFGKIKYKLEANNYPCIEDFVADVRLVFSNSMTCNAPGNEVHAIAKELSQIFESKWEEFERNWKCEQDNLSGKSPRRFARLRFTPNYATFRLIPRGMNKGSGGGAEEESKKDEIACIALEKMKINADKTDKSLKDFKELVDEDNRAGMEIECPLEKHSFFNKDYNNVADNKVLKGSDNS</sequence>
<accession>A0ABU6Q4J1</accession>
<dbReference type="Gene3D" id="3.30.310.10">
    <property type="entry name" value="TATA-Binding Protein"/>
    <property type="match status" value="1"/>
</dbReference>
<dbReference type="InterPro" id="IPR013041">
    <property type="entry name" value="Clathrin_app_Ig-like_sf"/>
</dbReference>
<dbReference type="Pfam" id="PF02296">
    <property type="entry name" value="Alpha_adaptin_C"/>
    <property type="match status" value="1"/>
</dbReference>
<name>A0ABU6Q4J1_9FABA</name>
<dbReference type="SUPFAM" id="SSF55711">
    <property type="entry name" value="Subdomain of clathrin and coatomer appendage domain"/>
    <property type="match status" value="1"/>
</dbReference>
<dbReference type="PRINTS" id="PR00503">
    <property type="entry name" value="BROMODOMAIN"/>
</dbReference>
<organism evidence="4 5">
    <name type="scientific">Stylosanthes scabra</name>
    <dbReference type="NCBI Taxonomy" id="79078"/>
    <lineage>
        <taxon>Eukaryota</taxon>
        <taxon>Viridiplantae</taxon>
        <taxon>Streptophyta</taxon>
        <taxon>Embryophyta</taxon>
        <taxon>Tracheophyta</taxon>
        <taxon>Spermatophyta</taxon>
        <taxon>Magnoliopsida</taxon>
        <taxon>eudicotyledons</taxon>
        <taxon>Gunneridae</taxon>
        <taxon>Pentapetalae</taxon>
        <taxon>rosids</taxon>
        <taxon>fabids</taxon>
        <taxon>Fabales</taxon>
        <taxon>Fabaceae</taxon>
        <taxon>Papilionoideae</taxon>
        <taxon>50 kb inversion clade</taxon>
        <taxon>dalbergioids sensu lato</taxon>
        <taxon>Dalbergieae</taxon>
        <taxon>Pterocarpus clade</taxon>
        <taxon>Stylosanthes</taxon>
    </lineage>
</organism>
<evidence type="ECO:0000313" key="5">
    <source>
        <dbReference type="Proteomes" id="UP001341840"/>
    </source>
</evidence>
<evidence type="ECO:0000256" key="1">
    <source>
        <dbReference type="ARBA" id="ARBA00023117"/>
    </source>
</evidence>
<dbReference type="InterPro" id="IPR003164">
    <property type="entry name" value="Clathrin_a-adaptin_app_sub_C"/>
</dbReference>
<gene>
    <name evidence="4" type="ORF">PIB30_004669</name>
</gene>
<dbReference type="SUPFAM" id="SSF49348">
    <property type="entry name" value="Clathrin adaptor appendage domain"/>
    <property type="match status" value="1"/>
</dbReference>
<evidence type="ECO:0000313" key="4">
    <source>
        <dbReference type="EMBL" id="MED6106437.1"/>
    </source>
</evidence>
<evidence type="ECO:0000259" key="3">
    <source>
        <dbReference type="PROSITE" id="PS50014"/>
    </source>
</evidence>
<comment type="caution">
    <text evidence="4">The sequence shown here is derived from an EMBL/GenBank/DDBJ whole genome shotgun (WGS) entry which is preliminary data.</text>
</comment>
<reference evidence="4 5" key="1">
    <citation type="journal article" date="2023" name="Plants (Basel)">
        <title>Bridging the Gap: Combining Genomics and Transcriptomics Approaches to Understand Stylosanthes scabra, an Orphan Legume from the Brazilian Caatinga.</title>
        <authorList>
            <person name="Ferreira-Neto J.R.C."/>
            <person name="da Silva M.D."/>
            <person name="Binneck E."/>
            <person name="de Melo N.F."/>
            <person name="da Silva R.H."/>
            <person name="de Melo A.L.T.M."/>
            <person name="Pandolfi V."/>
            <person name="Bustamante F.O."/>
            <person name="Brasileiro-Vidal A.C."/>
            <person name="Benko-Iseppon A.M."/>
        </authorList>
    </citation>
    <scope>NUCLEOTIDE SEQUENCE [LARGE SCALE GENOMIC DNA]</scope>
    <source>
        <tissue evidence="4">Leaves</tissue>
    </source>
</reference>
<dbReference type="SMART" id="SM00297">
    <property type="entry name" value="BROMO"/>
    <property type="match status" value="1"/>
</dbReference>
<dbReference type="Gene3D" id="2.60.40.1230">
    <property type="match status" value="1"/>
</dbReference>
<dbReference type="Gene3D" id="1.20.920.10">
    <property type="entry name" value="Bromodomain-like"/>
    <property type="match status" value="1"/>
</dbReference>
<dbReference type="SUPFAM" id="SSF47370">
    <property type="entry name" value="Bromodomain"/>
    <property type="match status" value="1"/>
</dbReference>
<dbReference type="InterPro" id="IPR009028">
    <property type="entry name" value="Coatomer/calthrin_app_sub_C"/>
</dbReference>
<dbReference type="InterPro" id="IPR036427">
    <property type="entry name" value="Bromodomain-like_sf"/>
</dbReference>
<keyword evidence="1 2" id="KW-0103">Bromodomain</keyword>
<dbReference type="EMBL" id="JASCZI010000009">
    <property type="protein sequence ID" value="MED6106437.1"/>
    <property type="molecule type" value="Genomic_DNA"/>
</dbReference>
<dbReference type="Proteomes" id="UP001341840">
    <property type="component" value="Unassembled WGS sequence"/>
</dbReference>
<evidence type="ECO:0000256" key="2">
    <source>
        <dbReference type="PROSITE-ProRule" id="PRU00035"/>
    </source>
</evidence>
<dbReference type="PANTHER" id="PTHR46136">
    <property type="entry name" value="TRANSCRIPTION FACTOR GTE8"/>
    <property type="match status" value="1"/>
</dbReference>
<protein>
    <recommendedName>
        <fullName evidence="3">Bromo domain-containing protein</fullName>
    </recommendedName>
</protein>
<dbReference type="PANTHER" id="PTHR46136:SF19">
    <property type="entry name" value="TRANSCRIPTION FACTOR GTE12"/>
    <property type="match status" value="1"/>
</dbReference>
<proteinExistence type="predicted"/>
<dbReference type="InterPro" id="IPR001487">
    <property type="entry name" value="Bromodomain"/>
</dbReference>
<dbReference type="InterPro" id="IPR052442">
    <property type="entry name" value="Env_Response_Regulator"/>
</dbReference>
<feature type="domain" description="Bromo" evidence="3">
    <location>
        <begin position="294"/>
        <end position="366"/>
    </location>
</feature>
<dbReference type="Pfam" id="PF00439">
    <property type="entry name" value="Bromodomain"/>
    <property type="match status" value="1"/>
</dbReference>
<keyword evidence="5" id="KW-1185">Reference proteome</keyword>
<dbReference type="InterPro" id="IPR012295">
    <property type="entry name" value="TBP_dom_sf"/>
</dbReference>
<dbReference type="PROSITE" id="PS50014">
    <property type="entry name" value="BROMODOMAIN_2"/>
    <property type="match status" value="1"/>
</dbReference>